<evidence type="ECO:0000313" key="3">
    <source>
        <dbReference type="EMBL" id="GIH70182.1"/>
    </source>
</evidence>
<evidence type="ECO:0000256" key="2">
    <source>
        <dbReference type="SAM" id="Phobius"/>
    </source>
</evidence>
<keyword evidence="2" id="KW-1133">Transmembrane helix</keyword>
<evidence type="ECO:0000256" key="1">
    <source>
        <dbReference type="SAM" id="MobiDB-lite"/>
    </source>
</evidence>
<accession>A0A8J3RA59</accession>
<feature type="region of interest" description="Disordered" evidence="1">
    <location>
        <begin position="88"/>
        <end position="178"/>
    </location>
</feature>
<keyword evidence="2" id="KW-0812">Transmembrane</keyword>
<feature type="transmembrane region" description="Helical" evidence="2">
    <location>
        <begin position="49"/>
        <end position="72"/>
    </location>
</feature>
<reference evidence="3" key="1">
    <citation type="submission" date="2021-01" db="EMBL/GenBank/DDBJ databases">
        <title>Whole genome shotgun sequence of Sphaerimonospora thailandensis NBRC 107569.</title>
        <authorList>
            <person name="Komaki H."/>
            <person name="Tamura T."/>
        </authorList>
    </citation>
    <scope>NUCLEOTIDE SEQUENCE</scope>
    <source>
        <strain evidence="3">NBRC 107569</strain>
    </source>
</reference>
<dbReference type="RefSeq" id="WP_204015902.1">
    <property type="nucleotide sequence ID" value="NZ_BOOG01000020.1"/>
</dbReference>
<gene>
    <name evidence="3" type="ORF">Mth01_24350</name>
</gene>
<protein>
    <submittedName>
        <fullName evidence="3">Uncharacterized protein</fullName>
    </submittedName>
</protein>
<dbReference type="AlphaFoldDB" id="A0A8J3RA59"/>
<dbReference type="EMBL" id="BOOG01000020">
    <property type="protein sequence ID" value="GIH70182.1"/>
    <property type="molecule type" value="Genomic_DNA"/>
</dbReference>
<evidence type="ECO:0000313" key="4">
    <source>
        <dbReference type="Proteomes" id="UP000610966"/>
    </source>
</evidence>
<feature type="compositionally biased region" description="Low complexity" evidence="1">
    <location>
        <begin position="129"/>
        <end position="158"/>
    </location>
</feature>
<name>A0A8J3RA59_9ACTN</name>
<feature type="compositionally biased region" description="Low complexity" evidence="1">
    <location>
        <begin position="96"/>
        <end position="117"/>
    </location>
</feature>
<keyword evidence="2" id="KW-0472">Membrane</keyword>
<proteinExistence type="predicted"/>
<sequence length="349" mass="36463">MAPGDYGNKAVPTYIAAEAETTPLPKITVPEAPPPPNSGRGLGDLPMRVVYRVIAGAVAVVVVGTVATVVLLNRDDAASRVQAADIPAGVQPTAMPTTGESTGESTGPTSGPTSGPTAEALAATAGPDGSTPSPQSSAQSSAQSSPAASGSPSGARSAMDAALSDPRVPTLTTSTRKLRALPGRTTTTRGLVKDQRSGVAFPRFAKVWKAARGNPFASRQMLPAAKGSRFRGMLVSCPVPIPVQESLRDTAFLAARWTLNHQPSGATITWSASQPLKVSKRDGWLLGYRVNYTIKGKKRTSSAALALLDVPDKKPGLVFISIPDSQKKYWKDIYKVMSSLHVLPQENED</sequence>
<keyword evidence="4" id="KW-1185">Reference proteome</keyword>
<comment type="caution">
    <text evidence="3">The sequence shown here is derived from an EMBL/GenBank/DDBJ whole genome shotgun (WGS) entry which is preliminary data.</text>
</comment>
<organism evidence="3 4">
    <name type="scientific">Sphaerimonospora thailandensis</name>
    <dbReference type="NCBI Taxonomy" id="795644"/>
    <lineage>
        <taxon>Bacteria</taxon>
        <taxon>Bacillati</taxon>
        <taxon>Actinomycetota</taxon>
        <taxon>Actinomycetes</taxon>
        <taxon>Streptosporangiales</taxon>
        <taxon>Streptosporangiaceae</taxon>
        <taxon>Sphaerimonospora</taxon>
    </lineage>
</organism>
<dbReference type="Proteomes" id="UP000610966">
    <property type="component" value="Unassembled WGS sequence"/>
</dbReference>